<evidence type="ECO:0000313" key="4">
    <source>
        <dbReference type="Proteomes" id="UP001476282"/>
    </source>
</evidence>
<evidence type="ECO:0008006" key="5">
    <source>
        <dbReference type="Google" id="ProtNLM"/>
    </source>
</evidence>
<evidence type="ECO:0000256" key="2">
    <source>
        <dbReference type="SAM" id="SignalP"/>
    </source>
</evidence>
<proteinExistence type="predicted"/>
<name>A0ABP9UI98_9BACT</name>
<evidence type="ECO:0000313" key="3">
    <source>
        <dbReference type="EMBL" id="GAA5481376.1"/>
    </source>
</evidence>
<feature type="signal peptide" evidence="2">
    <location>
        <begin position="1"/>
        <end position="22"/>
    </location>
</feature>
<organism evidence="3 4">
    <name type="scientific">Haloferula sargassicola</name>
    <dbReference type="NCBI Taxonomy" id="490096"/>
    <lineage>
        <taxon>Bacteria</taxon>
        <taxon>Pseudomonadati</taxon>
        <taxon>Verrucomicrobiota</taxon>
        <taxon>Verrucomicrobiia</taxon>
        <taxon>Verrucomicrobiales</taxon>
        <taxon>Verrucomicrobiaceae</taxon>
        <taxon>Haloferula</taxon>
    </lineage>
</organism>
<keyword evidence="4" id="KW-1185">Reference proteome</keyword>
<accession>A0ABP9UI98</accession>
<reference evidence="3 4" key="1">
    <citation type="submission" date="2024-02" db="EMBL/GenBank/DDBJ databases">
        <title>Haloferula sargassicola NBRC 104335.</title>
        <authorList>
            <person name="Ichikawa N."/>
            <person name="Katano-Makiyama Y."/>
            <person name="Hidaka K."/>
        </authorList>
    </citation>
    <scope>NUCLEOTIDE SEQUENCE [LARGE SCALE GENOMIC DNA]</scope>
    <source>
        <strain evidence="3 4">NBRC 104335</strain>
    </source>
</reference>
<evidence type="ECO:0000256" key="1">
    <source>
        <dbReference type="SAM" id="MobiDB-lite"/>
    </source>
</evidence>
<keyword evidence="2" id="KW-0732">Signal</keyword>
<comment type="caution">
    <text evidence="3">The sequence shown here is derived from an EMBL/GenBank/DDBJ whole genome shotgun (WGS) entry which is preliminary data.</text>
</comment>
<dbReference type="RefSeq" id="WP_353565528.1">
    <property type="nucleotide sequence ID" value="NZ_BAABRI010000003.1"/>
</dbReference>
<feature type="compositionally biased region" description="Polar residues" evidence="1">
    <location>
        <begin position="113"/>
        <end position="123"/>
    </location>
</feature>
<protein>
    <recommendedName>
        <fullName evidence="5">Glycine zipper domain-containing protein</fullName>
    </recommendedName>
</protein>
<dbReference type="PROSITE" id="PS51257">
    <property type="entry name" value="PROKAR_LIPOPROTEIN"/>
    <property type="match status" value="1"/>
</dbReference>
<sequence>MSTPRFALLGAALMLASCTTGQQSGAVIGAVAGGLAGAAFGDDHQDVVAGAAVGAGLGAGAAAIRENEMRKRNYDRYGIPQDGPETYQRQAPPIEDPEPPSRGGNLSGDYPTANPSGTPNQVVSPYPPYKKIDVSGFSSGQLAKDPTSGKIFRVP</sequence>
<dbReference type="Proteomes" id="UP001476282">
    <property type="component" value="Unassembled WGS sequence"/>
</dbReference>
<dbReference type="EMBL" id="BAABRI010000003">
    <property type="protein sequence ID" value="GAA5481376.1"/>
    <property type="molecule type" value="Genomic_DNA"/>
</dbReference>
<gene>
    <name evidence="3" type="ORF">Hsar01_00585</name>
</gene>
<feature type="chain" id="PRO_5047517044" description="Glycine zipper domain-containing protein" evidence="2">
    <location>
        <begin position="23"/>
        <end position="155"/>
    </location>
</feature>
<feature type="region of interest" description="Disordered" evidence="1">
    <location>
        <begin position="73"/>
        <end position="155"/>
    </location>
</feature>